<evidence type="ECO:0000313" key="6">
    <source>
        <dbReference type="Proteomes" id="UP001500751"/>
    </source>
</evidence>
<protein>
    <recommendedName>
        <fullName evidence="7">DUF4082 domain-containing protein</fullName>
    </recommendedName>
</protein>
<evidence type="ECO:0008006" key="7">
    <source>
        <dbReference type="Google" id="ProtNLM"/>
    </source>
</evidence>
<dbReference type="InterPro" id="IPR032812">
    <property type="entry name" value="SbsA_Ig"/>
</dbReference>
<gene>
    <name evidence="5" type="ORF">GCM10009839_41840</name>
</gene>
<feature type="domain" description="DUF4082" evidence="4">
    <location>
        <begin position="31"/>
        <end position="174"/>
    </location>
</feature>
<feature type="signal peptide" evidence="2">
    <location>
        <begin position="1"/>
        <end position="20"/>
    </location>
</feature>
<evidence type="ECO:0000256" key="2">
    <source>
        <dbReference type="SAM" id="SignalP"/>
    </source>
</evidence>
<evidence type="ECO:0000256" key="1">
    <source>
        <dbReference type="ARBA" id="ARBA00022729"/>
    </source>
</evidence>
<feature type="domain" description="DUF4082" evidence="4">
    <location>
        <begin position="302"/>
        <end position="447"/>
    </location>
</feature>
<feature type="domain" description="SbsA Ig-like" evidence="3">
    <location>
        <begin position="185"/>
        <end position="284"/>
    </location>
</feature>
<dbReference type="Pfam" id="PF13313">
    <property type="entry name" value="DUF4082"/>
    <property type="match status" value="2"/>
</dbReference>
<dbReference type="EMBL" id="BAAAQN010000023">
    <property type="protein sequence ID" value="GAA2036507.1"/>
    <property type="molecule type" value="Genomic_DNA"/>
</dbReference>
<organism evidence="5 6">
    <name type="scientific">Catenulispora yoronensis</name>
    <dbReference type="NCBI Taxonomy" id="450799"/>
    <lineage>
        <taxon>Bacteria</taxon>
        <taxon>Bacillati</taxon>
        <taxon>Actinomycetota</taxon>
        <taxon>Actinomycetes</taxon>
        <taxon>Catenulisporales</taxon>
        <taxon>Catenulisporaceae</taxon>
        <taxon>Catenulispora</taxon>
    </lineage>
</organism>
<evidence type="ECO:0000259" key="4">
    <source>
        <dbReference type="Pfam" id="PF13313"/>
    </source>
</evidence>
<name>A0ABP5FY13_9ACTN</name>
<dbReference type="InterPro" id="IPR014755">
    <property type="entry name" value="Cu-Rt/internalin_Ig-like"/>
</dbReference>
<reference evidence="6" key="1">
    <citation type="journal article" date="2019" name="Int. J. Syst. Evol. Microbiol.">
        <title>The Global Catalogue of Microorganisms (GCM) 10K type strain sequencing project: providing services to taxonomists for standard genome sequencing and annotation.</title>
        <authorList>
            <consortium name="The Broad Institute Genomics Platform"/>
            <consortium name="The Broad Institute Genome Sequencing Center for Infectious Disease"/>
            <person name="Wu L."/>
            <person name="Ma J."/>
        </authorList>
    </citation>
    <scope>NUCLEOTIDE SEQUENCE [LARGE SCALE GENOMIC DNA]</scope>
    <source>
        <strain evidence="6">JCM 16014</strain>
    </source>
</reference>
<keyword evidence="6" id="KW-1185">Reference proteome</keyword>
<evidence type="ECO:0000259" key="3">
    <source>
        <dbReference type="Pfam" id="PF13205"/>
    </source>
</evidence>
<keyword evidence="1 2" id="KW-0732">Signal</keyword>
<sequence>MLAFIALITAFTVAAAPARAATCPCTVFSASEPTAADAGDGNSVELGVKIRASVVGDITGVRFYKSPANTGTHTGSLWTATGTLLATGTFADETASGWQTLTFAAPVPIKANTTYVASYHAPAGHYAADYGFAGAGSAPITALPTGADGDNGVYVYGSATAFPTNSYNSANYWVDAVFDDTGVPTAPPTVTSTSPASAATGVPSTTVVTAAFSAPMDPATLSFTLAENPGPPVPGTVSYDAAHQTATFTPSTQLALGATFSASVQGSDAWGHAMPSATQWGFTTGTTPPPFTCPCSVFDSGATPAVADAADTASVELGLRFSASVDGTITGIRFYKGTDNTGTHTGSLWSATGTLLASGTFAGESASGWQTLVFAAPVAVTANTVYVASYHAPSGHYSYSLNYLGYPHIAYPLTAEASTPGQGNGTFSYGTTSAFPANASNGSNYWVDVTFTAA</sequence>
<dbReference type="Pfam" id="PF13205">
    <property type="entry name" value="Big_5"/>
    <property type="match status" value="1"/>
</dbReference>
<evidence type="ECO:0000313" key="5">
    <source>
        <dbReference type="EMBL" id="GAA2036507.1"/>
    </source>
</evidence>
<dbReference type="Proteomes" id="UP001500751">
    <property type="component" value="Unassembled WGS sequence"/>
</dbReference>
<proteinExistence type="predicted"/>
<comment type="caution">
    <text evidence="5">The sequence shown here is derived from an EMBL/GenBank/DDBJ whole genome shotgun (WGS) entry which is preliminary data.</text>
</comment>
<dbReference type="RefSeq" id="WP_344667307.1">
    <property type="nucleotide sequence ID" value="NZ_BAAAQN010000023.1"/>
</dbReference>
<accession>A0ABP5FY13</accession>
<dbReference type="Gene3D" id="2.60.40.1220">
    <property type="match status" value="1"/>
</dbReference>
<feature type="chain" id="PRO_5045516070" description="DUF4082 domain-containing protein" evidence="2">
    <location>
        <begin position="21"/>
        <end position="454"/>
    </location>
</feature>
<dbReference type="InterPro" id="IPR025141">
    <property type="entry name" value="DUF4082"/>
</dbReference>